<sequence>MIRLLSGALSFLSFRAWTYIFCANLDQGK</sequence>
<evidence type="ECO:0000313" key="1">
    <source>
        <dbReference type="EMBL" id="JAD33037.1"/>
    </source>
</evidence>
<accession>A0A0A8ZDV3</accession>
<name>A0A0A8ZDV3_ARUDO</name>
<reference evidence="1" key="1">
    <citation type="submission" date="2014-09" db="EMBL/GenBank/DDBJ databases">
        <authorList>
            <person name="Magalhaes I.L.F."/>
            <person name="Oliveira U."/>
            <person name="Santos F.R."/>
            <person name="Vidigal T.H.D.A."/>
            <person name="Brescovit A.D."/>
            <person name="Santos A.J."/>
        </authorList>
    </citation>
    <scope>NUCLEOTIDE SEQUENCE</scope>
    <source>
        <tissue evidence="1">Shoot tissue taken approximately 20 cm above the soil surface</tissue>
    </source>
</reference>
<dbReference type="AlphaFoldDB" id="A0A0A8ZDV3"/>
<reference evidence="1" key="2">
    <citation type="journal article" date="2015" name="Data Brief">
        <title>Shoot transcriptome of the giant reed, Arundo donax.</title>
        <authorList>
            <person name="Barrero R.A."/>
            <person name="Guerrero F.D."/>
            <person name="Moolhuijzen P."/>
            <person name="Goolsby J.A."/>
            <person name="Tidwell J."/>
            <person name="Bellgard S.E."/>
            <person name="Bellgard M.I."/>
        </authorList>
    </citation>
    <scope>NUCLEOTIDE SEQUENCE</scope>
    <source>
        <tissue evidence="1">Shoot tissue taken approximately 20 cm above the soil surface</tissue>
    </source>
</reference>
<protein>
    <submittedName>
        <fullName evidence="1">Uncharacterized protein</fullName>
    </submittedName>
</protein>
<dbReference type="EMBL" id="GBRH01264858">
    <property type="protein sequence ID" value="JAD33037.1"/>
    <property type="molecule type" value="Transcribed_RNA"/>
</dbReference>
<organism evidence="1">
    <name type="scientific">Arundo donax</name>
    <name type="common">Giant reed</name>
    <name type="synonym">Donax arundinaceus</name>
    <dbReference type="NCBI Taxonomy" id="35708"/>
    <lineage>
        <taxon>Eukaryota</taxon>
        <taxon>Viridiplantae</taxon>
        <taxon>Streptophyta</taxon>
        <taxon>Embryophyta</taxon>
        <taxon>Tracheophyta</taxon>
        <taxon>Spermatophyta</taxon>
        <taxon>Magnoliopsida</taxon>
        <taxon>Liliopsida</taxon>
        <taxon>Poales</taxon>
        <taxon>Poaceae</taxon>
        <taxon>PACMAD clade</taxon>
        <taxon>Arundinoideae</taxon>
        <taxon>Arundineae</taxon>
        <taxon>Arundo</taxon>
    </lineage>
</organism>
<proteinExistence type="predicted"/>